<dbReference type="AlphaFoldDB" id="A0A6I4VQH8"/>
<dbReference type="Proteomes" id="UP000430692">
    <property type="component" value="Unassembled WGS sequence"/>
</dbReference>
<reference evidence="5 6" key="1">
    <citation type="submission" date="2019-12" db="EMBL/GenBank/DDBJ databases">
        <title>Whole-genome analyses of novel actinobacteria.</title>
        <authorList>
            <person name="Sahin N."/>
            <person name="Saygin H."/>
        </authorList>
    </citation>
    <scope>NUCLEOTIDE SEQUENCE [LARGE SCALE GENOMIC DNA]</scope>
    <source>
        <strain evidence="5 6">KC615</strain>
    </source>
</reference>
<keyword evidence="3" id="KW-0804">Transcription</keyword>
<organism evidence="5 6">
    <name type="scientific">Shimazuella alba</name>
    <dbReference type="NCBI Taxonomy" id="2690964"/>
    <lineage>
        <taxon>Bacteria</taxon>
        <taxon>Bacillati</taxon>
        <taxon>Bacillota</taxon>
        <taxon>Bacilli</taxon>
        <taxon>Bacillales</taxon>
        <taxon>Thermoactinomycetaceae</taxon>
        <taxon>Shimazuella</taxon>
    </lineage>
</organism>
<accession>A0A6I4VQH8</accession>
<keyword evidence="1" id="KW-0805">Transcription regulation</keyword>
<keyword evidence="2" id="KW-0238">DNA-binding</keyword>
<dbReference type="RefSeq" id="WP_160801209.1">
    <property type="nucleotide sequence ID" value="NZ_WUUL01000005.1"/>
</dbReference>
<dbReference type="PROSITE" id="PS51118">
    <property type="entry name" value="HTH_HXLR"/>
    <property type="match status" value="1"/>
</dbReference>
<evidence type="ECO:0000256" key="3">
    <source>
        <dbReference type="ARBA" id="ARBA00023163"/>
    </source>
</evidence>
<dbReference type="InterPro" id="IPR036390">
    <property type="entry name" value="WH_DNA-bd_sf"/>
</dbReference>
<dbReference type="EMBL" id="WUUL01000005">
    <property type="protein sequence ID" value="MXQ53849.1"/>
    <property type="molecule type" value="Genomic_DNA"/>
</dbReference>
<dbReference type="PANTHER" id="PTHR33204:SF29">
    <property type="entry name" value="TRANSCRIPTIONAL REGULATOR"/>
    <property type="match status" value="1"/>
</dbReference>
<evidence type="ECO:0000259" key="4">
    <source>
        <dbReference type="PROSITE" id="PS51118"/>
    </source>
</evidence>
<feature type="domain" description="HTH hxlR-type" evidence="4">
    <location>
        <begin position="11"/>
        <end position="109"/>
    </location>
</feature>
<dbReference type="SUPFAM" id="SSF46785">
    <property type="entry name" value="Winged helix' DNA-binding domain"/>
    <property type="match status" value="1"/>
</dbReference>
<dbReference type="InterPro" id="IPR002577">
    <property type="entry name" value="HTH_HxlR"/>
</dbReference>
<dbReference type="PANTHER" id="PTHR33204">
    <property type="entry name" value="TRANSCRIPTIONAL REGULATOR, MARR FAMILY"/>
    <property type="match status" value="1"/>
</dbReference>
<evidence type="ECO:0000313" key="6">
    <source>
        <dbReference type="Proteomes" id="UP000430692"/>
    </source>
</evidence>
<evidence type="ECO:0000313" key="5">
    <source>
        <dbReference type="EMBL" id="MXQ53849.1"/>
    </source>
</evidence>
<evidence type="ECO:0000256" key="2">
    <source>
        <dbReference type="ARBA" id="ARBA00023125"/>
    </source>
</evidence>
<proteinExistence type="predicted"/>
<gene>
    <name evidence="5" type="ORF">GSM42_08985</name>
</gene>
<dbReference type="Gene3D" id="1.10.10.10">
    <property type="entry name" value="Winged helix-like DNA-binding domain superfamily/Winged helix DNA-binding domain"/>
    <property type="match status" value="1"/>
</dbReference>
<sequence length="119" mass="13633">MENFTNKNYNIPAELTLDIIGGKWKTITLCHLTHGPKRSGELMKLMPVITRKMLTQSLRELEADGLISRTVFEGKQLKVIYELTELGLTLQPVLQALCNWGENMIEMQNMEKENKISNL</sequence>
<evidence type="ECO:0000256" key="1">
    <source>
        <dbReference type="ARBA" id="ARBA00023015"/>
    </source>
</evidence>
<dbReference type="GO" id="GO:0003677">
    <property type="term" value="F:DNA binding"/>
    <property type="evidence" value="ECO:0007669"/>
    <property type="project" value="UniProtKB-KW"/>
</dbReference>
<dbReference type="InterPro" id="IPR036388">
    <property type="entry name" value="WH-like_DNA-bd_sf"/>
</dbReference>
<dbReference type="Pfam" id="PF01638">
    <property type="entry name" value="HxlR"/>
    <property type="match status" value="1"/>
</dbReference>
<name>A0A6I4VQH8_9BACL</name>
<protein>
    <submittedName>
        <fullName evidence="5">Transcriptional regulator</fullName>
    </submittedName>
</protein>
<comment type="caution">
    <text evidence="5">The sequence shown here is derived from an EMBL/GenBank/DDBJ whole genome shotgun (WGS) entry which is preliminary data.</text>
</comment>
<keyword evidence="6" id="KW-1185">Reference proteome</keyword>